<protein>
    <submittedName>
        <fullName evidence="6">Mss4-like protein</fullName>
    </submittedName>
</protein>
<dbReference type="Pfam" id="PF04828">
    <property type="entry name" value="GFA"/>
    <property type="match status" value="1"/>
</dbReference>
<proteinExistence type="inferred from homology"/>
<accession>A0AA40B2M9</accession>
<evidence type="ECO:0000313" key="6">
    <source>
        <dbReference type="EMBL" id="KAK0726564.1"/>
    </source>
</evidence>
<keyword evidence="7" id="KW-1185">Reference proteome</keyword>
<dbReference type="Gene3D" id="3.90.1590.10">
    <property type="entry name" value="glutathione-dependent formaldehyde- activating enzyme (gfa)"/>
    <property type="match status" value="1"/>
</dbReference>
<dbReference type="SUPFAM" id="SSF51316">
    <property type="entry name" value="Mss4-like"/>
    <property type="match status" value="1"/>
</dbReference>
<comment type="similarity">
    <text evidence="1">Belongs to the Gfa family.</text>
</comment>
<evidence type="ECO:0000256" key="4">
    <source>
        <dbReference type="ARBA" id="ARBA00023239"/>
    </source>
</evidence>
<dbReference type="PANTHER" id="PTHR33337:SF40">
    <property type="entry name" value="CENP-V_GFA DOMAIN-CONTAINING PROTEIN-RELATED"/>
    <property type="match status" value="1"/>
</dbReference>
<keyword evidence="3" id="KW-0862">Zinc</keyword>
<dbReference type="AlphaFoldDB" id="A0AA40B2M9"/>
<organism evidence="6 7">
    <name type="scientific">Apiosordaria backusii</name>
    <dbReference type="NCBI Taxonomy" id="314023"/>
    <lineage>
        <taxon>Eukaryota</taxon>
        <taxon>Fungi</taxon>
        <taxon>Dikarya</taxon>
        <taxon>Ascomycota</taxon>
        <taxon>Pezizomycotina</taxon>
        <taxon>Sordariomycetes</taxon>
        <taxon>Sordariomycetidae</taxon>
        <taxon>Sordariales</taxon>
        <taxon>Lasiosphaeriaceae</taxon>
        <taxon>Apiosordaria</taxon>
    </lineage>
</organism>
<evidence type="ECO:0000256" key="2">
    <source>
        <dbReference type="ARBA" id="ARBA00022723"/>
    </source>
</evidence>
<reference evidence="6" key="1">
    <citation type="submission" date="2023-06" db="EMBL/GenBank/DDBJ databases">
        <title>Genome-scale phylogeny and comparative genomics of the fungal order Sordariales.</title>
        <authorList>
            <consortium name="Lawrence Berkeley National Laboratory"/>
            <person name="Hensen N."/>
            <person name="Bonometti L."/>
            <person name="Westerberg I."/>
            <person name="Brannstrom I.O."/>
            <person name="Guillou S."/>
            <person name="Cros-Aarteil S."/>
            <person name="Calhoun S."/>
            <person name="Haridas S."/>
            <person name="Kuo A."/>
            <person name="Mondo S."/>
            <person name="Pangilinan J."/>
            <person name="Riley R."/>
            <person name="Labutti K."/>
            <person name="Andreopoulos B."/>
            <person name="Lipzen A."/>
            <person name="Chen C."/>
            <person name="Yanf M."/>
            <person name="Daum C."/>
            <person name="Ng V."/>
            <person name="Clum A."/>
            <person name="Steindorff A."/>
            <person name="Ohm R."/>
            <person name="Martin F."/>
            <person name="Silar P."/>
            <person name="Natvig D."/>
            <person name="Lalanne C."/>
            <person name="Gautier V."/>
            <person name="Ament-Velasquez S.L."/>
            <person name="Kruys A."/>
            <person name="Hutchinson M.I."/>
            <person name="Powell A.J."/>
            <person name="Barry K."/>
            <person name="Miller A.N."/>
            <person name="Grigoriev I.V."/>
            <person name="Debuchy R."/>
            <person name="Gladieux P."/>
            <person name="Thoren M.H."/>
            <person name="Johannesson H."/>
        </authorList>
    </citation>
    <scope>NUCLEOTIDE SEQUENCE</scope>
    <source>
        <strain evidence="6">CBS 540.89</strain>
    </source>
</reference>
<comment type="caution">
    <text evidence="6">The sequence shown here is derived from an EMBL/GenBank/DDBJ whole genome shotgun (WGS) entry which is preliminary data.</text>
</comment>
<evidence type="ECO:0000313" key="7">
    <source>
        <dbReference type="Proteomes" id="UP001172159"/>
    </source>
</evidence>
<name>A0AA40B2M9_9PEZI</name>
<dbReference type="InterPro" id="IPR006913">
    <property type="entry name" value="CENP-V/GFA"/>
</dbReference>
<dbReference type="Proteomes" id="UP001172159">
    <property type="component" value="Unassembled WGS sequence"/>
</dbReference>
<evidence type="ECO:0000256" key="1">
    <source>
        <dbReference type="ARBA" id="ARBA00005495"/>
    </source>
</evidence>
<feature type="domain" description="CENP-V/GFA" evidence="5">
    <location>
        <begin position="5"/>
        <end position="118"/>
    </location>
</feature>
<keyword evidence="4" id="KW-0456">Lyase</keyword>
<dbReference type="EMBL" id="JAUKTV010000010">
    <property type="protein sequence ID" value="KAK0726564.1"/>
    <property type="molecule type" value="Genomic_DNA"/>
</dbReference>
<dbReference type="GO" id="GO:0046872">
    <property type="term" value="F:metal ion binding"/>
    <property type="evidence" value="ECO:0007669"/>
    <property type="project" value="UniProtKB-KW"/>
</dbReference>
<dbReference type="PROSITE" id="PS51891">
    <property type="entry name" value="CENP_V_GFA"/>
    <property type="match status" value="1"/>
</dbReference>
<dbReference type="PANTHER" id="PTHR33337">
    <property type="entry name" value="GFA DOMAIN-CONTAINING PROTEIN"/>
    <property type="match status" value="1"/>
</dbReference>
<keyword evidence="2" id="KW-0479">Metal-binding</keyword>
<evidence type="ECO:0000256" key="3">
    <source>
        <dbReference type="ARBA" id="ARBA00022833"/>
    </source>
</evidence>
<evidence type="ECO:0000259" key="5">
    <source>
        <dbReference type="PROSITE" id="PS51891"/>
    </source>
</evidence>
<dbReference type="GO" id="GO:0016846">
    <property type="term" value="F:carbon-sulfur lyase activity"/>
    <property type="evidence" value="ECO:0007669"/>
    <property type="project" value="InterPro"/>
</dbReference>
<sequence length="141" mass="15563">MSPKYSGTCLCEDEGGIRFTISAEPIDPVCTCYCTHCSKGAGGIGQVMVAFPQDSIKIESGEDRITTFTFEATDSGKPKDKMFCKVCGVTLWTAPDHWKKLRQLLVRTPVIDGRLDWKPTVELTSNWRAKWTSLIAGAAQQ</sequence>
<gene>
    <name evidence="6" type="ORF">B0T21DRAFT_371826</name>
</gene>
<dbReference type="InterPro" id="IPR011057">
    <property type="entry name" value="Mss4-like_sf"/>
</dbReference>